<dbReference type="EMBL" id="LAZR01041546">
    <property type="protein sequence ID" value="KKL11704.1"/>
    <property type="molecule type" value="Genomic_DNA"/>
</dbReference>
<dbReference type="AlphaFoldDB" id="A0A0F9AQ76"/>
<sequence length="87" mass="9559">MSELAALIAILTILATLFVSMLGGVYIILSRIGALEQVVSDGLKERLAHVEKWVAWLVRYRVDQSDRTGVAVPTPIPDTDEIDEVLP</sequence>
<evidence type="ECO:0000256" key="1">
    <source>
        <dbReference type="SAM" id="Phobius"/>
    </source>
</evidence>
<evidence type="ECO:0000313" key="2">
    <source>
        <dbReference type="EMBL" id="KKL11704.1"/>
    </source>
</evidence>
<protein>
    <submittedName>
        <fullName evidence="2">Uncharacterized protein</fullName>
    </submittedName>
</protein>
<feature type="transmembrane region" description="Helical" evidence="1">
    <location>
        <begin position="6"/>
        <end position="29"/>
    </location>
</feature>
<reference evidence="2" key="1">
    <citation type="journal article" date="2015" name="Nature">
        <title>Complex archaea that bridge the gap between prokaryotes and eukaryotes.</title>
        <authorList>
            <person name="Spang A."/>
            <person name="Saw J.H."/>
            <person name="Jorgensen S.L."/>
            <person name="Zaremba-Niedzwiedzka K."/>
            <person name="Martijn J."/>
            <person name="Lind A.E."/>
            <person name="van Eijk R."/>
            <person name="Schleper C."/>
            <person name="Guy L."/>
            <person name="Ettema T.J."/>
        </authorList>
    </citation>
    <scope>NUCLEOTIDE SEQUENCE</scope>
</reference>
<keyword evidence="1" id="KW-0812">Transmembrane</keyword>
<comment type="caution">
    <text evidence="2">The sequence shown here is derived from an EMBL/GenBank/DDBJ whole genome shotgun (WGS) entry which is preliminary data.</text>
</comment>
<name>A0A0F9AQ76_9ZZZZ</name>
<proteinExistence type="predicted"/>
<keyword evidence="1" id="KW-1133">Transmembrane helix</keyword>
<gene>
    <name evidence="2" type="ORF">LCGC14_2543120</name>
</gene>
<organism evidence="2">
    <name type="scientific">marine sediment metagenome</name>
    <dbReference type="NCBI Taxonomy" id="412755"/>
    <lineage>
        <taxon>unclassified sequences</taxon>
        <taxon>metagenomes</taxon>
        <taxon>ecological metagenomes</taxon>
    </lineage>
</organism>
<keyword evidence="1" id="KW-0472">Membrane</keyword>
<accession>A0A0F9AQ76</accession>